<reference evidence="2" key="1">
    <citation type="submission" date="2023-07" db="EMBL/GenBank/DDBJ databases">
        <title>Genomic Encyclopedia of Type Strains, Phase IV (KMG-IV): sequencing the most valuable type-strain genomes for metagenomic binning, comparative biology and taxonomic classification.</title>
        <authorList>
            <person name="Goeker M."/>
        </authorList>
    </citation>
    <scope>NUCLEOTIDE SEQUENCE</scope>
    <source>
        <strain evidence="2">DSM 24202</strain>
    </source>
</reference>
<protein>
    <submittedName>
        <fullName evidence="2">Sugar phosphate isomerase/epimerase</fullName>
    </submittedName>
</protein>
<dbReference type="InterPro" id="IPR013022">
    <property type="entry name" value="Xyl_isomerase-like_TIM-brl"/>
</dbReference>
<dbReference type="Proteomes" id="UP001238163">
    <property type="component" value="Unassembled WGS sequence"/>
</dbReference>
<dbReference type="GO" id="GO:0016853">
    <property type="term" value="F:isomerase activity"/>
    <property type="evidence" value="ECO:0007669"/>
    <property type="project" value="UniProtKB-KW"/>
</dbReference>
<organism evidence="2 3">
    <name type="scientific">Oligosphaera ethanolica</name>
    <dbReference type="NCBI Taxonomy" id="760260"/>
    <lineage>
        <taxon>Bacteria</taxon>
        <taxon>Pseudomonadati</taxon>
        <taxon>Lentisphaerota</taxon>
        <taxon>Oligosphaeria</taxon>
        <taxon>Oligosphaerales</taxon>
        <taxon>Oligosphaeraceae</taxon>
        <taxon>Oligosphaera</taxon>
    </lineage>
</organism>
<dbReference type="PANTHER" id="PTHR12110:SF21">
    <property type="entry name" value="XYLOSE ISOMERASE-LIKE TIM BARREL DOMAIN-CONTAINING PROTEIN"/>
    <property type="match status" value="1"/>
</dbReference>
<gene>
    <name evidence="2" type="ORF">J3R75_003229</name>
</gene>
<dbReference type="Gene3D" id="3.20.20.150">
    <property type="entry name" value="Divalent-metal-dependent TIM barrel enzymes"/>
    <property type="match status" value="1"/>
</dbReference>
<sequence length="273" mass="30530">MRIGISHVPRHDSPAEWAAALSALGCRAAVFPCNHRESDAKIDAYVAAAKDHDLLIAEVGAWCNPLHADPAERAKNLRYCQDQLALAEHVGARCCVNIAGTTGEIWDGGYVENYGPEALQRVVETTRVIIDAVQPTRSCYALEPMPWMIPSSPAEYSDLMQAVDRQAFAVHLDVVNMINCPQRYFFNRDFLDECFRVLGPHIRSCHVKDVRLERHLTFNLKEVAAGDGALDLRHYAELAHACDQDMPFIIEHLSSADEYHRVLKTVQALTNLL</sequence>
<name>A0AAE3VIE8_9BACT</name>
<dbReference type="InterPro" id="IPR050312">
    <property type="entry name" value="IolE/XylAMocC-like"/>
</dbReference>
<accession>A0AAE3VIE8</accession>
<keyword evidence="3" id="KW-1185">Reference proteome</keyword>
<dbReference type="PANTHER" id="PTHR12110">
    <property type="entry name" value="HYDROXYPYRUVATE ISOMERASE"/>
    <property type="match status" value="1"/>
</dbReference>
<feature type="domain" description="Xylose isomerase-like TIM barrel" evidence="1">
    <location>
        <begin position="20"/>
        <end position="254"/>
    </location>
</feature>
<dbReference type="Pfam" id="PF01261">
    <property type="entry name" value="AP_endonuc_2"/>
    <property type="match status" value="1"/>
</dbReference>
<comment type="caution">
    <text evidence="2">The sequence shown here is derived from an EMBL/GenBank/DDBJ whole genome shotgun (WGS) entry which is preliminary data.</text>
</comment>
<proteinExistence type="predicted"/>
<dbReference type="SUPFAM" id="SSF51658">
    <property type="entry name" value="Xylose isomerase-like"/>
    <property type="match status" value="1"/>
</dbReference>
<dbReference type="InterPro" id="IPR036237">
    <property type="entry name" value="Xyl_isomerase-like_sf"/>
</dbReference>
<dbReference type="EMBL" id="JAUSVL010000001">
    <property type="protein sequence ID" value="MDQ0291122.1"/>
    <property type="molecule type" value="Genomic_DNA"/>
</dbReference>
<keyword evidence="2" id="KW-0413">Isomerase</keyword>
<evidence type="ECO:0000259" key="1">
    <source>
        <dbReference type="Pfam" id="PF01261"/>
    </source>
</evidence>
<evidence type="ECO:0000313" key="2">
    <source>
        <dbReference type="EMBL" id="MDQ0291122.1"/>
    </source>
</evidence>
<dbReference type="RefSeq" id="WP_307263451.1">
    <property type="nucleotide sequence ID" value="NZ_JAUSVL010000001.1"/>
</dbReference>
<evidence type="ECO:0000313" key="3">
    <source>
        <dbReference type="Proteomes" id="UP001238163"/>
    </source>
</evidence>
<dbReference type="AlphaFoldDB" id="A0AAE3VIE8"/>